<dbReference type="EMBL" id="CP032827">
    <property type="protein sequence ID" value="AYJ84558.1"/>
    <property type="molecule type" value="Genomic_DNA"/>
</dbReference>
<proteinExistence type="predicted"/>
<keyword evidence="1" id="KW-0614">Plasmid</keyword>
<sequence>MMSGLNREADNAGGNNIGIYPNVGCLRARIYGNRMSKSINGRPASVGGAEQVRSLAGMLAGPDNENAIAESARALHRRDARLSSSQITNILIAAECEGRKASGGAGYNPANRTKQISKQVEAIMLTLPPDAK</sequence>
<name>A0A494TGH7_SPHPE</name>
<dbReference type="KEGG" id="spha:D3Y57_00025"/>
<protein>
    <submittedName>
        <fullName evidence="1">Uncharacterized protein</fullName>
    </submittedName>
</protein>
<evidence type="ECO:0000313" key="2">
    <source>
        <dbReference type="Proteomes" id="UP000276254"/>
    </source>
</evidence>
<dbReference type="Proteomes" id="UP000276254">
    <property type="component" value="Plasmid unnamed2"/>
</dbReference>
<gene>
    <name evidence="1" type="ORF">D3Y57_00025</name>
</gene>
<accession>A0A494TGH7</accession>
<organism evidence="1 2">
    <name type="scientific">Sphingomonas paeninsulae</name>
    <dbReference type="NCBI Taxonomy" id="2319844"/>
    <lineage>
        <taxon>Bacteria</taxon>
        <taxon>Pseudomonadati</taxon>
        <taxon>Pseudomonadota</taxon>
        <taxon>Alphaproteobacteria</taxon>
        <taxon>Sphingomonadales</taxon>
        <taxon>Sphingomonadaceae</taxon>
        <taxon>Sphingomonas</taxon>
    </lineage>
</organism>
<dbReference type="AlphaFoldDB" id="A0A494TGH7"/>
<evidence type="ECO:0000313" key="1">
    <source>
        <dbReference type="EMBL" id="AYJ84558.1"/>
    </source>
</evidence>
<geneLocation type="plasmid" evidence="1">
    <name>unnamed2</name>
</geneLocation>
<keyword evidence="2" id="KW-1185">Reference proteome</keyword>
<dbReference type="OrthoDB" id="7574257at2"/>
<reference evidence="1 2" key="1">
    <citation type="submission" date="2018-09" db="EMBL/GenBank/DDBJ databases">
        <title>Sphingomonas peninsula sp. nov., isolated from fildes peninsula, Antarctic soil.</title>
        <authorList>
            <person name="Yingchao G."/>
        </authorList>
    </citation>
    <scope>NUCLEOTIDE SEQUENCE [LARGE SCALE GENOMIC DNA]</scope>
    <source>
        <strain evidence="1 2">YZ-8</strain>
        <plasmid evidence="1 2">unnamed2</plasmid>
    </source>
</reference>